<reference evidence="1 2" key="1">
    <citation type="journal article" date="2024" name="G3 (Bethesda)">
        <title>Genome assembly of Hibiscus sabdariffa L. provides insights into metabolisms of medicinal natural products.</title>
        <authorList>
            <person name="Kim T."/>
        </authorList>
    </citation>
    <scope>NUCLEOTIDE SEQUENCE [LARGE SCALE GENOMIC DNA]</scope>
    <source>
        <strain evidence="1">TK-2024</strain>
        <tissue evidence="1">Old leaves</tissue>
    </source>
</reference>
<proteinExistence type="predicted"/>
<gene>
    <name evidence="1" type="ORF">V6N12_009733</name>
</gene>
<name>A0ABR1ZPM3_9ROSI</name>
<accession>A0ABR1ZPM3</accession>
<evidence type="ECO:0000313" key="2">
    <source>
        <dbReference type="Proteomes" id="UP001472677"/>
    </source>
</evidence>
<comment type="caution">
    <text evidence="1">The sequence shown here is derived from an EMBL/GenBank/DDBJ whole genome shotgun (WGS) entry which is preliminary data.</text>
</comment>
<protein>
    <submittedName>
        <fullName evidence="1">Uncharacterized protein</fullName>
    </submittedName>
</protein>
<keyword evidence="2" id="KW-1185">Reference proteome</keyword>
<organism evidence="1 2">
    <name type="scientific">Hibiscus sabdariffa</name>
    <name type="common">roselle</name>
    <dbReference type="NCBI Taxonomy" id="183260"/>
    <lineage>
        <taxon>Eukaryota</taxon>
        <taxon>Viridiplantae</taxon>
        <taxon>Streptophyta</taxon>
        <taxon>Embryophyta</taxon>
        <taxon>Tracheophyta</taxon>
        <taxon>Spermatophyta</taxon>
        <taxon>Magnoliopsida</taxon>
        <taxon>eudicotyledons</taxon>
        <taxon>Gunneridae</taxon>
        <taxon>Pentapetalae</taxon>
        <taxon>rosids</taxon>
        <taxon>malvids</taxon>
        <taxon>Malvales</taxon>
        <taxon>Malvaceae</taxon>
        <taxon>Malvoideae</taxon>
        <taxon>Hibiscus</taxon>
    </lineage>
</organism>
<dbReference type="Proteomes" id="UP001472677">
    <property type="component" value="Unassembled WGS sequence"/>
</dbReference>
<sequence>MFGSSQGQAGLEDHELVFPSHVASLDGSAPCEVGDVSISPSLVVSPAATVEAACSNLVVDSSPLQSVEATIGSPSRVSVHINEIGHSVSPTIDQFSSCSQIPVTSVRGLSSSPAAGIFMPIGDSSVPAVGPSVNDFSPMVSPHHVVSPVSHSSPSTNLDSSAVDVCPSKGVENVHPMVTRGKIGRCYGLINKDNRECHLSFSSSVFYNPSTLKELKS</sequence>
<evidence type="ECO:0000313" key="1">
    <source>
        <dbReference type="EMBL" id="KAK8482629.1"/>
    </source>
</evidence>
<dbReference type="EMBL" id="JBBPBM010001686">
    <property type="protein sequence ID" value="KAK8482629.1"/>
    <property type="molecule type" value="Genomic_DNA"/>
</dbReference>